<dbReference type="RefSeq" id="WP_120274418.1">
    <property type="nucleotide sequence ID" value="NZ_RAPN01000002.1"/>
</dbReference>
<dbReference type="SUPFAM" id="SSF51735">
    <property type="entry name" value="NAD(P)-binding Rossmann-fold domains"/>
    <property type="match status" value="1"/>
</dbReference>
<dbReference type="AlphaFoldDB" id="A0A419VYC5"/>
<dbReference type="InterPro" id="IPR013120">
    <property type="entry name" value="FAR_NAD-bd"/>
</dbReference>
<feature type="domain" description="Thioester reductase (TE)" evidence="1">
    <location>
        <begin position="7"/>
        <end position="250"/>
    </location>
</feature>
<dbReference type="Proteomes" id="UP000283387">
    <property type="component" value="Unassembled WGS sequence"/>
</dbReference>
<comment type="caution">
    <text evidence="2">The sequence shown here is derived from an EMBL/GenBank/DDBJ whole genome shotgun (WGS) entry which is preliminary data.</text>
</comment>
<protein>
    <submittedName>
        <fullName evidence="2">Thioester reductase-like protein</fullName>
    </submittedName>
</protein>
<evidence type="ECO:0000259" key="1">
    <source>
        <dbReference type="Pfam" id="PF07993"/>
    </source>
</evidence>
<dbReference type="OrthoDB" id="9785372at2"/>
<evidence type="ECO:0000313" key="3">
    <source>
        <dbReference type="Proteomes" id="UP000283387"/>
    </source>
</evidence>
<dbReference type="Pfam" id="PF07993">
    <property type="entry name" value="NAD_binding_4"/>
    <property type="match status" value="1"/>
</dbReference>
<keyword evidence="3" id="KW-1185">Reference proteome</keyword>
<reference evidence="2 3" key="1">
    <citation type="submission" date="2018-09" db="EMBL/GenBank/DDBJ databases">
        <title>Genomic Encyclopedia of Archaeal and Bacterial Type Strains, Phase II (KMG-II): from individual species to whole genera.</title>
        <authorList>
            <person name="Goeker M."/>
        </authorList>
    </citation>
    <scope>NUCLEOTIDE SEQUENCE [LARGE SCALE GENOMIC DNA]</scope>
    <source>
        <strain evidence="2 3">DSM 27148</strain>
    </source>
</reference>
<accession>A0A419VYC5</accession>
<dbReference type="PANTHER" id="PTHR43000">
    <property type="entry name" value="DTDP-D-GLUCOSE 4,6-DEHYDRATASE-RELATED"/>
    <property type="match status" value="1"/>
</dbReference>
<dbReference type="EMBL" id="RAPN01000002">
    <property type="protein sequence ID" value="RKD88243.1"/>
    <property type="molecule type" value="Genomic_DNA"/>
</dbReference>
<dbReference type="Gene3D" id="3.40.50.720">
    <property type="entry name" value="NAD(P)-binding Rossmann-like Domain"/>
    <property type="match status" value="1"/>
</dbReference>
<gene>
    <name evidence="2" type="ORF">BC643_3388</name>
</gene>
<sequence>MKRIIINGANGYVASNFIEELLQQNYEVIALVRGNDKNPAEKRMQKAMIEITQGAFKKPENLKILDYSLLDENFGIEEQTLKELFDGEVDYYHFAASLKYDFKAKDEIFQTNMDGVQNSVRVFSKFAGKECRFFFVSTAYSCGKFDGMFEEKFYENADISEFRNYYEQSKRFAENLIRKHMENEGLKGHILRLSQVVGNSKTGVTATDYGIFDFSRRIQSLANRHANLKLRVKVDPESTQNLIPIDTVVTYLMQTVKVKELPVIMNMVAKRAIKNQFILKTLGELLPIELIPQMDLEKAEMDAYERIISIGMSFTASYTGTNLSFDTTKLDEGLQVEVDNLSDDSVRLMLENFLGNATDKKAQVAC</sequence>
<dbReference type="InterPro" id="IPR036291">
    <property type="entry name" value="NAD(P)-bd_dom_sf"/>
</dbReference>
<evidence type="ECO:0000313" key="2">
    <source>
        <dbReference type="EMBL" id="RKD88243.1"/>
    </source>
</evidence>
<organism evidence="2 3">
    <name type="scientific">Mangrovibacterium diazotrophicum</name>
    <dbReference type="NCBI Taxonomy" id="1261403"/>
    <lineage>
        <taxon>Bacteria</taxon>
        <taxon>Pseudomonadati</taxon>
        <taxon>Bacteroidota</taxon>
        <taxon>Bacteroidia</taxon>
        <taxon>Marinilabiliales</taxon>
        <taxon>Prolixibacteraceae</taxon>
        <taxon>Mangrovibacterium</taxon>
    </lineage>
</organism>
<name>A0A419VYC5_9BACT</name>
<proteinExistence type="predicted"/>